<dbReference type="EMBL" id="CP115612">
    <property type="protein sequence ID" value="WBW74425.1"/>
    <property type="molecule type" value="Genomic_DNA"/>
</dbReference>
<dbReference type="PANTHER" id="PTHR13581">
    <property type="entry name" value="MRG-BINDING PROTEIN"/>
    <property type="match status" value="1"/>
</dbReference>
<evidence type="ECO:0000256" key="7">
    <source>
        <dbReference type="ARBA" id="ARBA00025178"/>
    </source>
</evidence>
<feature type="region of interest" description="Disordered" evidence="8">
    <location>
        <begin position="1"/>
        <end position="29"/>
    </location>
</feature>
<dbReference type="Pfam" id="PF07904">
    <property type="entry name" value="Eaf7"/>
    <property type="match status" value="1"/>
</dbReference>
<feature type="compositionally biased region" description="Acidic residues" evidence="8">
    <location>
        <begin position="179"/>
        <end position="195"/>
    </location>
</feature>
<evidence type="ECO:0000256" key="8">
    <source>
        <dbReference type="SAM" id="MobiDB-lite"/>
    </source>
</evidence>
<evidence type="ECO:0000256" key="3">
    <source>
        <dbReference type="ARBA" id="ARBA00022853"/>
    </source>
</evidence>
<keyword evidence="5" id="KW-0804">Transcription</keyword>
<protein>
    <submittedName>
        <fullName evidence="9">Histone acetyltransferase complex subunit Eaf7</fullName>
    </submittedName>
</protein>
<dbReference type="GO" id="GO:0006325">
    <property type="term" value="P:chromatin organization"/>
    <property type="evidence" value="ECO:0007669"/>
    <property type="project" value="UniProtKB-KW"/>
</dbReference>
<dbReference type="GO" id="GO:0005634">
    <property type="term" value="C:nucleus"/>
    <property type="evidence" value="ECO:0007669"/>
    <property type="project" value="UniProtKB-SubCell"/>
</dbReference>
<keyword evidence="3" id="KW-0156">Chromatin regulator</keyword>
<dbReference type="Proteomes" id="UP001212411">
    <property type="component" value="Chromosome 2"/>
</dbReference>
<reference evidence="9 10" key="1">
    <citation type="journal article" date="2023" name="G3 (Bethesda)">
        <title>A high-quality reference genome for the fission yeast Schizosaccharomyces osmophilus.</title>
        <authorList>
            <person name="Jia G.S."/>
            <person name="Zhang W.C."/>
            <person name="Liang Y."/>
            <person name="Liu X.H."/>
            <person name="Rhind N."/>
            <person name="Pidoux A."/>
            <person name="Brysch-Herzberg M."/>
            <person name="Du L.L."/>
        </authorList>
    </citation>
    <scope>NUCLEOTIDE SEQUENCE [LARGE SCALE GENOMIC DNA]</scope>
    <source>
        <strain evidence="9 10">CBS 15793</strain>
    </source>
</reference>
<dbReference type="PANTHER" id="PTHR13581:SF5">
    <property type="entry name" value="MRG_MORF4L-BINDING PROTEIN"/>
    <property type="match status" value="1"/>
</dbReference>
<feature type="compositionally biased region" description="Polar residues" evidence="8">
    <location>
        <begin position="1"/>
        <end position="12"/>
    </location>
</feature>
<evidence type="ECO:0000313" key="10">
    <source>
        <dbReference type="Proteomes" id="UP001212411"/>
    </source>
</evidence>
<accession>A0AAE9WEL9</accession>
<feature type="compositionally biased region" description="Polar residues" evidence="8">
    <location>
        <begin position="132"/>
        <end position="147"/>
    </location>
</feature>
<feature type="compositionally biased region" description="Polar residues" evidence="8">
    <location>
        <begin position="201"/>
        <end position="213"/>
    </location>
</feature>
<dbReference type="RefSeq" id="XP_056038668.1">
    <property type="nucleotide sequence ID" value="XM_056182709.1"/>
</dbReference>
<evidence type="ECO:0000256" key="4">
    <source>
        <dbReference type="ARBA" id="ARBA00023015"/>
    </source>
</evidence>
<dbReference type="InterPro" id="IPR012423">
    <property type="entry name" value="Eaf7/MRGBP"/>
</dbReference>
<comment type="function">
    <text evidence="7">Component of the NuA4 histone acetyltransferase complex which is involved in transcriptional activation of selected genes principally by acetylation of nucleosomal histone H4 and H2A. The NuA4 complex is also involved in DNA repair.</text>
</comment>
<feature type="region of interest" description="Disordered" evidence="8">
    <location>
        <begin position="98"/>
        <end position="270"/>
    </location>
</feature>
<dbReference type="AlphaFoldDB" id="A0AAE9WEL9"/>
<dbReference type="GeneID" id="80877398"/>
<keyword evidence="6" id="KW-0539">Nucleus</keyword>
<feature type="compositionally biased region" description="Polar residues" evidence="8">
    <location>
        <begin position="221"/>
        <end position="255"/>
    </location>
</feature>
<proteinExistence type="inferred from homology"/>
<evidence type="ECO:0000256" key="5">
    <source>
        <dbReference type="ARBA" id="ARBA00023163"/>
    </source>
</evidence>
<evidence type="ECO:0000256" key="2">
    <source>
        <dbReference type="ARBA" id="ARBA00007117"/>
    </source>
</evidence>
<gene>
    <name evidence="9" type="ORF">SOMG_03922</name>
</gene>
<keyword evidence="4" id="KW-0805">Transcription regulation</keyword>
<comment type="subcellular location">
    <subcellularLocation>
        <location evidence="1">Nucleus</location>
    </subcellularLocation>
</comment>
<dbReference type="GO" id="GO:0035267">
    <property type="term" value="C:NuA4 histone acetyltransferase complex"/>
    <property type="evidence" value="ECO:0007669"/>
    <property type="project" value="TreeGrafter"/>
</dbReference>
<evidence type="ECO:0000256" key="6">
    <source>
        <dbReference type="ARBA" id="ARBA00023242"/>
    </source>
</evidence>
<dbReference type="GO" id="GO:0006357">
    <property type="term" value="P:regulation of transcription by RNA polymerase II"/>
    <property type="evidence" value="ECO:0007669"/>
    <property type="project" value="TreeGrafter"/>
</dbReference>
<sequence>MGVHSSSTSPQKQQKEEEKTPSSPLPPSREWSIMEETLLLKAICQGLRPVGTKKHFHMIGMLRMIHDGCQTSTKRVQDVWEKVETLYNLQEFERLEAVPSPSAGEKRKRDAEVDDAKEESQTDFELPKFILHSTTNPPLTPKSTPIAGSTGEKKMTRSSIAAAAAAAATADKHESNQEPLEEPDVKEEKDEDSFDEPPTKQLRSSTMKPTTPSKNHDAGSTRKNQANQEKTEVTGKQQTEESSNTQAAQKQSEPTNPSPPIRRSTRSRRA</sequence>
<keyword evidence="10" id="KW-1185">Reference proteome</keyword>
<comment type="similarity">
    <text evidence="2">Belongs to the EAF7 family.</text>
</comment>
<name>A0AAE9WEL9_9SCHI</name>
<dbReference type="KEGG" id="som:SOMG_03922"/>
<organism evidence="9 10">
    <name type="scientific">Schizosaccharomyces osmophilus</name>
    <dbReference type="NCBI Taxonomy" id="2545709"/>
    <lineage>
        <taxon>Eukaryota</taxon>
        <taxon>Fungi</taxon>
        <taxon>Dikarya</taxon>
        <taxon>Ascomycota</taxon>
        <taxon>Taphrinomycotina</taxon>
        <taxon>Schizosaccharomycetes</taxon>
        <taxon>Schizosaccharomycetales</taxon>
        <taxon>Schizosaccharomycetaceae</taxon>
        <taxon>Schizosaccharomyces</taxon>
    </lineage>
</organism>
<evidence type="ECO:0000313" key="9">
    <source>
        <dbReference type="EMBL" id="WBW74425.1"/>
    </source>
</evidence>
<evidence type="ECO:0000256" key="1">
    <source>
        <dbReference type="ARBA" id="ARBA00004123"/>
    </source>
</evidence>